<dbReference type="PANTHER" id="PTHR43309:SF5">
    <property type="entry name" value="5-OXOPROLINASE SUBUNIT C"/>
    <property type="match status" value="1"/>
</dbReference>
<dbReference type="RefSeq" id="WP_095845710.1">
    <property type="nucleotide sequence ID" value="NZ_CP014136.1"/>
</dbReference>
<dbReference type="InterPro" id="IPR003778">
    <property type="entry name" value="CT_A_B"/>
</dbReference>
<dbReference type="Gene3D" id="2.40.100.10">
    <property type="entry name" value="Cyclophilin-like"/>
    <property type="match status" value="1"/>
</dbReference>
<sequence length="319" mass="33911">MMYFEVLSPGLFTTLQDEGRFGFEDQGVPPSGAMDELSFAVANALVGNPANTGALEITLLGPTLCLAGDCPCHFAVTGNLAATLNGRPCAPYRCHEMQPGSVLALGRVISGARGYLAVTGGFAVAPVLGSVSTLMRAGLGGFAGRPLQKNDHLPLVDAPTAPPYQGAAERIMPQMEKRPIRIIWGPQDTHFDAAAKAGFIEQRYTLSNQSDRMGYRLQGQPIAHSKGFNIVSDAIARGSIQIPGNGLPIVAMSDRQTTGGYPKIATVIRADLARLGQLKPGDRLQFEPVSVEKAETLWCGRQQALAQWLEKLRGGQADA</sequence>
<name>A0A250AYP6_9GAMM</name>
<dbReference type="GO" id="GO:0005524">
    <property type="term" value="F:ATP binding"/>
    <property type="evidence" value="ECO:0007669"/>
    <property type="project" value="UniProtKB-KW"/>
</dbReference>
<evidence type="ECO:0000256" key="3">
    <source>
        <dbReference type="ARBA" id="ARBA00022840"/>
    </source>
</evidence>
<proteinExistence type="predicted"/>
<dbReference type="Proteomes" id="UP000217182">
    <property type="component" value="Chromosome"/>
</dbReference>
<dbReference type="Pfam" id="PF02626">
    <property type="entry name" value="CT_A_B"/>
    <property type="match status" value="1"/>
</dbReference>
<dbReference type="AlphaFoldDB" id="A0A250AYP6"/>
<dbReference type="SMART" id="SM00797">
    <property type="entry name" value="AHS2"/>
    <property type="match status" value="1"/>
</dbReference>
<keyword evidence="3" id="KW-0067">ATP-binding</keyword>
<keyword evidence="2 5" id="KW-0378">Hydrolase</keyword>
<feature type="domain" description="Carboxyltransferase" evidence="4">
    <location>
        <begin position="25"/>
        <end position="305"/>
    </location>
</feature>
<gene>
    <name evidence="5" type="ORF">AWC35_06960</name>
</gene>
<keyword evidence="1" id="KW-0547">Nucleotide-binding</keyword>
<dbReference type="InterPro" id="IPR052708">
    <property type="entry name" value="PxpC"/>
</dbReference>
<evidence type="ECO:0000259" key="4">
    <source>
        <dbReference type="SMART" id="SM00797"/>
    </source>
</evidence>
<evidence type="ECO:0000313" key="5">
    <source>
        <dbReference type="EMBL" id="ATA19108.1"/>
    </source>
</evidence>
<dbReference type="InterPro" id="IPR029000">
    <property type="entry name" value="Cyclophilin-like_dom_sf"/>
</dbReference>
<reference evidence="5 6" key="1">
    <citation type="submission" date="2016-01" db="EMBL/GenBank/DDBJ databases">
        <authorList>
            <person name="Oliw E.H."/>
        </authorList>
    </citation>
    <scope>NUCLEOTIDE SEQUENCE [LARGE SCALE GENOMIC DNA]</scope>
    <source>
        <strain evidence="5 6">FRB97</strain>
    </source>
</reference>
<organism evidence="5 6">
    <name type="scientific">Gibbsiella quercinecans</name>
    <dbReference type="NCBI Taxonomy" id="929813"/>
    <lineage>
        <taxon>Bacteria</taxon>
        <taxon>Pseudomonadati</taxon>
        <taxon>Pseudomonadota</taxon>
        <taxon>Gammaproteobacteria</taxon>
        <taxon>Enterobacterales</taxon>
        <taxon>Yersiniaceae</taxon>
        <taxon>Gibbsiella</taxon>
    </lineage>
</organism>
<dbReference type="SUPFAM" id="SSF50891">
    <property type="entry name" value="Cyclophilin-like"/>
    <property type="match status" value="1"/>
</dbReference>
<dbReference type="KEGG" id="gqu:AWC35_06960"/>
<evidence type="ECO:0000256" key="1">
    <source>
        <dbReference type="ARBA" id="ARBA00022741"/>
    </source>
</evidence>
<accession>A0A250AYP6</accession>
<dbReference type="NCBIfam" id="TIGR00724">
    <property type="entry name" value="urea_amlyse_rel"/>
    <property type="match status" value="1"/>
</dbReference>
<protein>
    <submittedName>
        <fullName evidence="5">Allophanate hydrolase</fullName>
    </submittedName>
</protein>
<keyword evidence="6" id="KW-1185">Reference proteome</keyword>
<evidence type="ECO:0000313" key="6">
    <source>
        <dbReference type="Proteomes" id="UP000217182"/>
    </source>
</evidence>
<dbReference type="GO" id="GO:0016787">
    <property type="term" value="F:hydrolase activity"/>
    <property type="evidence" value="ECO:0007669"/>
    <property type="project" value="UniProtKB-KW"/>
</dbReference>
<dbReference type="PANTHER" id="PTHR43309">
    <property type="entry name" value="5-OXOPROLINASE SUBUNIT C"/>
    <property type="match status" value="1"/>
</dbReference>
<dbReference type="EMBL" id="CP014136">
    <property type="protein sequence ID" value="ATA19108.1"/>
    <property type="molecule type" value="Genomic_DNA"/>
</dbReference>
<dbReference type="OrthoDB" id="9768696at2"/>
<evidence type="ECO:0000256" key="2">
    <source>
        <dbReference type="ARBA" id="ARBA00022801"/>
    </source>
</evidence>